<dbReference type="InterPro" id="IPR024001">
    <property type="entry name" value="Cys-rich_pep_rSAM_mat_CcpM"/>
</dbReference>
<dbReference type="STRING" id="1527.SAMN04489757_13124"/>
<dbReference type="PROSITE" id="PS01305">
    <property type="entry name" value="MOAA_NIFB_PQQE"/>
    <property type="match status" value="1"/>
</dbReference>
<keyword evidence="6" id="KW-0411">Iron-sulfur</keyword>
<dbReference type="NCBIfam" id="TIGR04068">
    <property type="entry name" value="rSAM_ocin_clost"/>
    <property type="match status" value="1"/>
</dbReference>
<dbReference type="Gene3D" id="3.20.20.70">
    <property type="entry name" value="Aldolase class I"/>
    <property type="match status" value="1"/>
</dbReference>
<dbReference type="InterPro" id="IPR023867">
    <property type="entry name" value="Sulphatase_maturase_rSAM"/>
</dbReference>
<evidence type="ECO:0000256" key="1">
    <source>
        <dbReference type="ARBA" id="ARBA00001966"/>
    </source>
</evidence>
<dbReference type="InterPro" id="IPR013785">
    <property type="entry name" value="Aldolase_TIM"/>
</dbReference>
<dbReference type="OrthoDB" id="1994517at2"/>
<dbReference type="NCBIfam" id="TIGR04085">
    <property type="entry name" value="rSAM_more_4Fe4S"/>
    <property type="match status" value="1"/>
</dbReference>
<evidence type="ECO:0000256" key="3">
    <source>
        <dbReference type="ARBA" id="ARBA00022691"/>
    </source>
</evidence>
<dbReference type="PANTHER" id="PTHR43273">
    <property type="entry name" value="ANAEROBIC SULFATASE-MATURATING ENZYME HOMOLOG ASLB-RELATED"/>
    <property type="match status" value="1"/>
</dbReference>
<dbReference type="EMBL" id="FOWD01000031">
    <property type="protein sequence ID" value="SFO49155.1"/>
    <property type="molecule type" value="Genomic_DNA"/>
</dbReference>
<keyword evidence="4" id="KW-0479">Metal-binding</keyword>
<proteinExistence type="predicted"/>
<protein>
    <recommendedName>
        <fullName evidence="7">Radical SAM core domain-containing protein</fullName>
    </recommendedName>
</protein>
<dbReference type="InterPro" id="IPR000385">
    <property type="entry name" value="MoaA_NifB_PqqE_Fe-S-bd_CS"/>
</dbReference>
<evidence type="ECO:0000259" key="7">
    <source>
        <dbReference type="PROSITE" id="PS51918"/>
    </source>
</evidence>
<gene>
    <name evidence="8" type="ORF">SAMN04489757_13124</name>
</gene>
<dbReference type="GO" id="GO:0051539">
    <property type="term" value="F:4 iron, 4 sulfur cluster binding"/>
    <property type="evidence" value="ECO:0007669"/>
    <property type="project" value="UniProtKB-KW"/>
</dbReference>
<evidence type="ECO:0000256" key="4">
    <source>
        <dbReference type="ARBA" id="ARBA00022723"/>
    </source>
</evidence>
<evidence type="ECO:0000313" key="9">
    <source>
        <dbReference type="Proteomes" id="UP000198806"/>
    </source>
</evidence>
<evidence type="ECO:0000256" key="5">
    <source>
        <dbReference type="ARBA" id="ARBA00023004"/>
    </source>
</evidence>
<keyword evidence="2" id="KW-0004">4Fe-4S</keyword>
<dbReference type="AlphaFoldDB" id="A0A1I5HLK3"/>
<dbReference type="PROSITE" id="PS51918">
    <property type="entry name" value="RADICAL_SAM"/>
    <property type="match status" value="1"/>
</dbReference>
<feature type="domain" description="Radical SAM core" evidence="7">
    <location>
        <begin position="73"/>
        <end position="314"/>
    </location>
</feature>
<dbReference type="SFLD" id="SFLDG01384">
    <property type="entry name" value="thioether_bond_formation_requi"/>
    <property type="match status" value="1"/>
</dbReference>
<reference evidence="8 9" key="1">
    <citation type="submission" date="2016-10" db="EMBL/GenBank/DDBJ databases">
        <authorList>
            <person name="de Groot N.N."/>
        </authorList>
    </citation>
    <scope>NUCLEOTIDE SEQUENCE [LARGE SCALE GENOMIC DNA]</scope>
    <source>
        <strain evidence="8 9">DSM 1283</strain>
    </source>
</reference>
<organism evidence="8 9">
    <name type="scientific">Anaerocolumna aminovalerica</name>
    <dbReference type="NCBI Taxonomy" id="1527"/>
    <lineage>
        <taxon>Bacteria</taxon>
        <taxon>Bacillati</taxon>
        <taxon>Bacillota</taxon>
        <taxon>Clostridia</taxon>
        <taxon>Lachnospirales</taxon>
        <taxon>Lachnospiraceae</taxon>
        <taxon>Anaerocolumna</taxon>
    </lineage>
</organism>
<dbReference type="InterPro" id="IPR007197">
    <property type="entry name" value="rSAM"/>
</dbReference>
<dbReference type="InterPro" id="IPR023885">
    <property type="entry name" value="4Fe4S-binding_SPASM_dom"/>
</dbReference>
<evidence type="ECO:0000256" key="2">
    <source>
        <dbReference type="ARBA" id="ARBA00022485"/>
    </source>
</evidence>
<sequence>MNPIYKTFSTLSGFYVYDRSTNSIINIERNEFDLLNKNDNQTIIQFKKKGYMKDNSIERIRHLSTDYLKHYLHNNIEQLTIQLTQNCNLRCSYCPYMGGYDNRKYSNKIISIETIRKGIDFLFAHSQNSKQIAIGFYGGEPLLEMPLLKEAVEYIEEVKEGREVVLTLTTNGTLLTDDNVEFFMKKSFQILISLDGAKEYHNANRVFPNGEGSFDVIMKKLRHIKEKYPTFFSKLTINSVISTNNDLSCSNDFFNADEVLEQLVVNMTTLSEHNSKDSILYDDSFKIINDFETCKAYLYMIGKISQRHVSKLYKSSIGQVNSIYKTLEPHEIKEKETHPGGPCLPGVSRLFMDVDGNFYPCERVSESSEIMRIGHIDSGIDIVKAKYLLNVGAITEQECINCFAFNFCKACCSSADGNTELSREKKLANCNNIKYSALTDMKLITMLKKFNYNFEESAYEEK</sequence>
<dbReference type="PANTHER" id="PTHR43273:SF8">
    <property type="entry name" value="RADICAL SAM DOMAIN PROTEIN"/>
    <property type="match status" value="1"/>
</dbReference>
<dbReference type="SFLD" id="SFLDS00029">
    <property type="entry name" value="Radical_SAM"/>
    <property type="match status" value="1"/>
</dbReference>
<comment type="cofactor">
    <cofactor evidence="1">
        <name>[4Fe-4S] cluster</name>
        <dbReference type="ChEBI" id="CHEBI:49883"/>
    </cofactor>
</comment>
<evidence type="ECO:0000313" key="8">
    <source>
        <dbReference type="EMBL" id="SFO49155.1"/>
    </source>
</evidence>
<accession>A0A1I5HLK3</accession>
<keyword evidence="3" id="KW-0949">S-adenosyl-L-methionine</keyword>
<dbReference type="GO" id="GO:0016491">
    <property type="term" value="F:oxidoreductase activity"/>
    <property type="evidence" value="ECO:0007669"/>
    <property type="project" value="InterPro"/>
</dbReference>
<dbReference type="SFLD" id="SFLDG01067">
    <property type="entry name" value="SPASM/twitch_domain_containing"/>
    <property type="match status" value="1"/>
</dbReference>
<name>A0A1I5HLK3_9FIRM</name>
<keyword evidence="9" id="KW-1185">Reference proteome</keyword>
<dbReference type="Pfam" id="PF04055">
    <property type="entry name" value="Radical_SAM"/>
    <property type="match status" value="1"/>
</dbReference>
<dbReference type="SFLD" id="SFLDG01386">
    <property type="entry name" value="main_SPASM_domain-containing"/>
    <property type="match status" value="1"/>
</dbReference>
<keyword evidence="5" id="KW-0408">Iron</keyword>
<dbReference type="Proteomes" id="UP000198806">
    <property type="component" value="Unassembled WGS sequence"/>
</dbReference>
<evidence type="ECO:0000256" key="6">
    <source>
        <dbReference type="ARBA" id="ARBA00023014"/>
    </source>
</evidence>
<dbReference type="GO" id="GO:0046872">
    <property type="term" value="F:metal ion binding"/>
    <property type="evidence" value="ECO:0007669"/>
    <property type="project" value="UniProtKB-KW"/>
</dbReference>
<dbReference type="SUPFAM" id="SSF102114">
    <property type="entry name" value="Radical SAM enzymes"/>
    <property type="match status" value="1"/>
</dbReference>
<dbReference type="InterPro" id="IPR058240">
    <property type="entry name" value="rSAM_sf"/>
</dbReference>
<dbReference type="RefSeq" id="WP_091687730.1">
    <property type="nucleotide sequence ID" value="NZ_BAABFM010000040.1"/>
</dbReference>